<evidence type="ECO:0000313" key="2">
    <source>
        <dbReference type="EMBL" id="SPJ87917.1"/>
    </source>
</evidence>
<organism evidence="2 3">
    <name type="scientific">Fusarium torulosum</name>
    <dbReference type="NCBI Taxonomy" id="33205"/>
    <lineage>
        <taxon>Eukaryota</taxon>
        <taxon>Fungi</taxon>
        <taxon>Dikarya</taxon>
        <taxon>Ascomycota</taxon>
        <taxon>Pezizomycotina</taxon>
        <taxon>Sordariomycetes</taxon>
        <taxon>Hypocreomycetidae</taxon>
        <taxon>Hypocreales</taxon>
        <taxon>Nectriaceae</taxon>
        <taxon>Fusarium</taxon>
    </lineage>
</organism>
<name>A0AAE8MKE2_9HYPO</name>
<gene>
    <name evidence="2" type="ORF">FTOL_12386</name>
</gene>
<evidence type="ECO:0000256" key="1">
    <source>
        <dbReference type="SAM" id="MobiDB-lite"/>
    </source>
</evidence>
<proteinExistence type="predicted"/>
<comment type="caution">
    <text evidence="2">The sequence shown here is derived from an EMBL/GenBank/DDBJ whole genome shotgun (WGS) entry which is preliminary data.</text>
</comment>
<evidence type="ECO:0000313" key="3">
    <source>
        <dbReference type="Proteomes" id="UP001187734"/>
    </source>
</evidence>
<keyword evidence="3" id="KW-1185">Reference proteome</keyword>
<feature type="region of interest" description="Disordered" evidence="1">
    <location>
        <begin position="1"/>
        <end position="22"/>
    </location>
</feature>
<sequence>MAQPPRRPSVVDPLQDTPDPEGYPLIPELVSFTPAIFCPIGENDKLQDTLTSASFTELDRLQAELEALGAHGVGTRDNFLALCVRERERIFQEGRRFEAVDRKAKNVVPDVQRGLAPHELGMMIDNMEAPAPKSGLSSLGTDPIHPASFDISKARSLRERQAFLHMQFIATSANTAEQRELELGWRQAELEKQIKQEQLKEDQEHRGAH</sequence>
<protein>
    <submittedName>
        <fullName evidence="2">Uncharacterized protein</fullName>
    </submittedName>
</protein>
<dbReference type="EMBL" id="ONZP01000585">
    <property type="protein sequence ID" value="SPJ87917.1"/>
    <property type="molecule type" value="Genomic_DNA"/>
</dbReference>
<reference evidence="2" key="1">
    <citation type="submission" date="2018-03" db="EMBL/GenBank/DDBJ databases">
        <authorList>
            <person name="Guldener U."/>
        </authorList>
    </citation>
    <scope>NUCLEOTIDE SEQUENCE</scope>
</reference>
<accession>A0AAE8MKE2</accession>
<dbReference type="AlphaFoldDB" id="A0AAE8MKE2"/>
<dbReference type="Proteomes" id="UP001187734">
    <property type="component" value="Unassembled WGS sequence"/>
</dbReference>